<name>A0ABY5Y0F0_9BACT</name>
<evidence type="ECO:0000313" key="1">
    <source>
        <dbReference type="EMBL" id="UWX05016.1"/>
    </source>
</evidence>
<evidence type="ECO:0000313" key="2">
    <source>
        <dbReference type="Proteomes" id="UP001058120"/>
    </source>
</evidence>
<protein>
    <recommendedName>
        <fullName evidence="3">PilZ domain-containing protein</fullName>
    </recommendedName>
</protein>
<gene>
    <name evidence="1" type="ORF">JBF11_05900</name>
</gene>
<organism evidence="1 2">
    <name type="scientific">Taurinivorans muris</name>
    <dbReference type="NCBI Taxonomy" id="2787751"/>
    <lineage>
        <taxon>Bacteria</taxon>
        <taxon>Pseudomonadati</taxon>
        <taxon>Thermodesulfobacteriota</taxon>
        <taxon>Desulfovibrionia</taxon>
        <taxon>Desulfovibrionales</taxon>
        <taxon>Desulfovibrionaceae</taxon>
        <taxon>Taurinivorans</taxon>
    </lineage>
</organism>
<proteinExistence type="predicted"/>
<dbReference type="EMBL" id="CP065938">
    <property type="protein sequence ID" value="UWX05016.1"/>
    <property type="molecule type" value="Genomic_DNA"/>
</dbReference>
<keyword evidence="2" id="KW-1185">Reference proteome</keyword>
<sequence>MVQANFSKISTSTTVQSAKDIHSTLSYAQAHKTQIFVDIISEGKTIHQIRAYCIDHNKSIIRLFVQSKQEIKFPQHAEVSMLFYTEKDGKQVPCNFLSTIKNTFTHKGLFFIDVSVPNFIGHSQRRNCVRIPITKSEIPNLKLWAESKAGSDEQMQWLAIQDEEFDIVDVSTGGMLFLLNANIEIAKQLKEGSKILLTAIFPYSNKAPLCLSMLSTIRRYVKNPHNSEWYSMGIRFVRWAYLENYSTWNSIPDDNGIPPLSNWVFQVMANRKRA</sequence>
<dbReference type="RefSeq" id="WP_334314574.1">
    <property type="nucleotide sequence ID" value="NZ_CP065938.1"/>
</dbReference>
<reference evidence="1" key="1">
    <citation type="submission" date="2020-12" db="EMBL/GenBank/DDBJ databases">
        <title>Taurinivorans muris gen. nov., sp. nov., fundamental and realized metabolic niche of a ubiquitous sulfidogenic bacterium in the murine intestine.</title>
        <authorList>
            <person name="Ye H."/>
            <person name="Hanson B.T."/>
            <person name="Loy A."/>
        </authorList>
    </citation>
    <scope>NUCLEOTIDE SEQUENCE</scope>
    <source>
        <strain evidence="1">LT0009</strain>
    </source>
</reference>
<accession>A0ABY5Y0F0</accession>
<evidence type="ECO:0008006" key="3">
    <source>
        <dbReference type="Google" id="ProtNLM"/>
    </source>
</evidence>
<dbReference type="Proteomes" id="UP001058120">
    <property type="component" value="Chromosome"/>
</dbReference>